<dbReference type="InterPro" id="IPR001387">
    <property type="entry name" value="Cro/C1-type_HTH"/>
</dbReference>
<gene>
    <name evidence="1" type="ORF">MNB_SV-5-1489</name>
</gene>
<dbReference type="CDD" id="cd00093">
    <property type="entry name" value="HTH_XRE"/>
    <property type="match status" value="1"/>
</dbReference>
<dbReference type="Gene3D" id="1.10.260.40">
    <property type="entry name" value="lambda repressor-like DNA-binding domains"/>
    <property type="match status" value="1"/>
</dbReference>
<accession>A0A1W1EFL6</accession>
<dbReference type="SUPFAM" id="SSF47413">
    <property type="entry name" value="lambda repressor-like DNA-binding domains"/>
    <property type="match status" value="1"/>
</dbReference>
<evidence type="ECO:0000313" key="1">
    <source>
        <dbReference type="EMBL" id="SFZ98816.1"/>
    </source>
</evidence>
<dbReference type="GO" id="GO:0003677">
    <property type="term" value="F:DNA binding"/>
    <property type="evidence" value="ECO:0007669"/>
    <property type="project" value="InterPro"/>
</dbReference>
<dbReference type="InterPro" id="IPR010982">
    <property type="entry name" value="Lambda_DNA-bd_dom_sf"/>
</dbReference>
<organism evidence="1">
    <name type="scientific">hydrothermal vent metagenome</name>
    <dbReference type="NCBI Taxonomy" id="652676"/>
    <lineage>
        <taxon>unclassified sequences</taxon>
        <taxon>metagenomes</taxon>
        <taxon>ecological metagenomes</taxon>
    </lineage>
</organism>
<reference evidence="1" key="1">
    <citation type="submission" date="2016-10" db="EMBL/GenBank/DDBJ databases">
        <authorList>
            <person name="de Groot N.N."/>
        </authorList>
    </citation>
    <scope>NUCLEOTIDE SEQUENCE</scope>
</reference>
<name>A0A1W1EFL6_9ZZZZ</name>
<sequence>MHFGEYLKSCRLGLNLTQEQLVQNLFIYDNENFKNLETSTISKWEKGTPQPSTSRKLSMLKFFQEKTNMALPFFSNYSVDEIKNMMSKDSMINFLGSSKQVVLNFPTHSAIDISSIRKVSEIKNMDNILKISLDVKNELYYDKCKLTVEHLEEWIKFPENVFIVCKQYEQFYGLLFTLRLKPEIFEKLVNFEMQEAEISSEHFASINEPASNYFISFIALNKEVASLLFITYYSRLIKNQKSIISVGGTTMVDDAKKLIENMCISPYKEKQIEIKDNKTIKNISFKTSLKEFIACEGVIKMLFPKENG</sequence>
<protein>
    <submittedName>
        <fullName evidence="1">Uncharacterized protein</fullName>
    </submittedName>
</protein>
<proteinExistence type="predicted"/>
<dbReference type="AlphaFoldDB" id="A0A1W1EFL6"/>
<dbReference type="EMBL" id="FPKX01000060">
    <property type="protein sequence ID" value="SFZ98816.1"/>
    <property type="molecule type" value="Genomic_DNA"/>
</dbReference>